<evidence type="ECO:0000256" key="3">
    <source>
        <dbReference type="ARBA" id="ARBA00023125"/>
    </source>
</evidence>
<dbReference type="Pfam" id="PF00589">
    <property type="entry name" value="Phage_integrase"/>
    <property type="match status" value="1"/>
</dbReference>
<dbReference type="Pfam" id="PF22022">
    <property type="entry name" value="Phage_int_M"/>
    <property type="match status" value="1"/>
</dbReference>
<reference evidence="8" key="1">
    <citation type="submission" date="2018-01" db="EMBL/GenBank/DDBJ databases">
        <authorList>
            <person name="Clerissi C."/>
        </authorList>
    </citation>
    <scope>NUCLEOTIDE SEQUENCE</scope>
    <source>
        <strain evidence="8">Cupriavidus taiwanensis LMG 19430</strain>
    </source>
</reference>
<sequence length="359" mass="39677">MAARPRIKKRANWPANLHEPREGYYTYRDPRSGKVHPLGRIPLAQAIFEAHEANASIVKQPKPLTERIEEADKTLADVLDKMPTDDLKPSTLKGLRSIDKRIRAELGHMKCASLKTTHVSDLLEKVKDEGKTRWALAIRSRLNAVCTKGVALGWMEANPVTVTESPKVKVRRQRLTIEQFQAIRAKAGKVNEWLENAMLLALVSGQDRSTVVGWLRSYTQDGAAVVTRGKTGVKIAIPLSIRLDAIGMSLADVMARCKATGVVSRHLIHHVKPWGTISRGDPVHPDTLSTAFTDARKLAKIPDEGAPTFHEIRSLSKRLYDAQGNVDTKALLGHLTEKMASLYANPRGVEAIKVRVGAK</sequence>
<dbReference type="AlphaFoldDB" id="A0A375C930"/>
<feature type="domain" description="Integrase lambda-type N-terminal DNA-binding" evidence="6">
    <location>
        <begin position="1"/>
        <end position="67"/>
    </location>
</feature>
<dbReference type="InterPro" id="IPR013762">
    <property type="entry name" value="Integrase-like_cat_sf"/>
</dbReference>
<evidence type="ECO:0000259" key="6">
    <source>
        <dbReference type="Pfam" id="PF09003"/>
    </source>
</evidence>
<dbReference type="Gene3D" id="1.10.150.130">
    <property type="match status" value="1"/>
</dbReference>
<protein>
    <submittedName>
        <fullName evidence="8">Uncharacterized protein</fullName>
    </submittedName>
</protein>
<dbReference type="Pfam" id="PF09003">
    <property type="entry name" value="Arm-DNA-bind_1"/>
    <property type="match status" value="1"/>
</dbReference>
<dbReference type="InterPro" id="IPR010998">
    <property type="entry name" value="Integrase_recombinase_N"/>
</dbReference>
<organism evidence="8">
    <name type="scientific">Cupriavidus taiwanensis</name>
    <dbReference type="NCBI Taxonomy" id="164546"/>
    <lineage>
        <taxon>Bacteria</taxon>
        <taxon>Pseudomonadati</taxon>
        <taxon>Pseudomonadota</taxon>
        <taxon>Betaproteobacteria</taxon>
        <taxon>Burkholderiales</taxon>
        <taxon>Burkholderiaceae</taxon>
        <taxon>Cupriavidus</taxon>
    </lineage>
</organism>
<comment type="caution">
    <text evidence="8">The sequence shown here is derived from an EMBL/GenBank/DDBJ whole genome shotgun (WGS) entry which is preliminary data.</text>
</comment>
<dbReference type="Gene3D" id="1.10.443.10">
    <property type="entry name" value="Intergrase catalytic core"/>
    <property type="match status" value="1"/>
</dbReference>
<evidence type="ECO:0000259" key="7">
    <source>
        <dbReference type="Pfam" id="PF22022"/>
    </source>
</evidence>
<keyword evidence="4" id="KW-0233">DNA recombination</keyword>
<keyword evidence="3" id="KW-0238">DNA-binding</keyword>
<evidence type="ECO:0000256" key="4">
    <source>
        <dbReference type="ARBA" id="ARBA00023172"/>
    </source>
</evidence>
<dbReference type="InterPro" id="IPR053876">
    <property type="entry name" value="Phage_int_M"/>
</dbReference>
<accession>A0A375C930</accession>
<dbReference type="SUPFAM" id="SSF56349">
    <property type="entry name" value="DNA breaking-rejoining enzymes"/>
    <property type="match status" value="1"/>
</dbReference>
<gene>
    <name evidence="8" type="ORF">CBM2586_B10243</name>
</gene>
<dbReference type="InterPro" id="IPR002104">
    <property type="entry name" value="Integrase_catalytic"/>
</dbReference>
<keyword evidence="2" id="KW-0229">DNA integration</keyword>
<evidence type="ECO:0000313" key="8">
    <source>
        <dbReference type="EMBL" id="SOY65648.1"/>
    </source>
</evidence>
<name>A0A375C930_9BURK</name>
<dbReference type="EMBL" id="OFSN01000015">
    <property type="protein sequence ID" value="SOY65648.1"/>
    <property type="molecule type" value="Genomic_DNA"/>
</dbReference>
<evidence type="ECO:0000259" key="5">
    <source>
        <dbReference type="Pfam" id="PF00589"/>
    </source>
</evidence>
<evidence type="ECO:0000256" key="2">
    <source>
        <dbReference type="ARBA" id="ARBA00022908"/>
    </source>
</evidence>
<dbReference type="InterPro" id="IPR016177">
    <property type="entry name" value="DNA-bd_dom_sf"/>
</dbReference>
<feature type="domain" description="Phage integrase central" evidence="7">
    <location>
        <begin position="95"/>
        <end position="161"/>
    </location>
</feature>
<dbReference type="GO" id="GO:0006310">
    <property type="term" value="P:DNA recombination"/>
    <property type="evidence" value="ECO:0007669"/>
    <property type="project" value="UniProtKB-KW"/>
</dbReference>
<dbReference type="InterPro" id="IPR015094">
    <property type="entry name" value="Integrase_lambda-typ_DNA-bd_N"/>
</dbReference>
<proteinExistence type="inferred from homology"/>
<evidence type="ECO:0000256" key="1">
    <source>
        <dbReference type="ARBA" id="ARBA00008857"/>
    </source>
</evidence>
<dbReference type="GO" id="GO:0008907">
    <property type="term" value="F:integrase activity"/>
    <property type="evidence" value="ECO:0007669"/>
    <property type="project" value="InterPro"/>
</dbReference>
<dbReference type="Gene3D" id="3.30.160.60">
    <property type="entry name" value="Classic Zinc Finger"/>
    <property type="match status" value="1"/>
</dbReference>
<dbReference type="Proteomes" id="UP000257016">
    <property type="component" value="Unassembled WGS sequence"/>
</dbReference>
<dbReference type="GO" id="GO:0003677">
    <property type="term" value="F:DNA binding"/>
    <property type="evidence" value="ECO:0007669"/>
    <property type="project" value="UniProtKB-KW"/>
</dbReference>
<feature type="domain" description="Tyr recombinase" evidence="5">
    <location>
        <begin position="175"/>
        <end position="345"/>
    </location>
</feature>
<comment type="similarity">
    <text evidence="1">Belongs to the 'phage' integrase family.</text>
</comment>
<dbReference type="InterPro" id="IPR011010">
    <property type="entry name" value="DNA_brk_join_enz"/>
</dbReference>
<dbReference type="SUPFAM" id="SSF54171">
    <property type="entry name" value="DNA-binding domain"/>
    <property type="match status" value="1"/>
</dbReference>